<comment type="caution">
    <text evidence="2">The sequence shown here is derived from an EMBL/GenBank/DDBJ whole genome shotgun (WGS) entry which is preliminary data.</text>
</comment>
<keyword evidence="1" id="KW-0812">Transmembrane</keyword>
<name>A0A1F6NH23_9BACT</name>
<feature type="transmembrane region" description="Helical" evidence="1">
    <location>
        <begin position="48"/>
        <end position="63"/>
    </location>
</feature>
<protein>
    <submittedName>
        <fullName evidence="2">Uncharacterized protein</fullName>
    </submittedName>
</protein>
<evidence type="ECO:0000313" key="2">
    <source>
        <dbReference type="EMBL" id="OGH83118.1"/>
    </source>
</evidence>
<dbReference type="AlphaFoldDB" id="A0A1F6NH23"/>
<sequence length="135" mass="16699">MLKFKKHNELSPHHRYQLEIIFLYTVCLFLFIPYYLFLEEFQLDKSSYQWYFFFPFMIFYAIYSLNTRNKITDEEKINPRKRHIIHWVLFGLIVIFMQLQPSDLSKLQSVDLSFFVFSLFLADSYWDFKKISLFK</sequence>
<organism evidence="2 3">
    <name type="scientific">Candidatus Magasanikbacteria bacterium RIFOXYB1_FULL_40_15</name>
    <dbReference type="NCBI Taxonomy" id="1798697"/>
    <lineage>
        <taxon>Bacteria</taxon>
        <taxon>Candidatus Magasanikiibacteriota</taxon>
    </lineage>
</organism>
<feature type="transmembrane region" description="Helical" evidence="1">
    <location>
        <begin position="20"/>
        <end position="36"/>
    </location>
</feature>
<accession>A0A1F6NH23</accession>
<reference evidence="2 3" key="1">
    <citation type="journal article" date="2016" name="Nat. Commun.">
        <title>Thousands of microbial genomes shed light on interconnected biogeochemical processes in an aquifer system.</title>
        <authorList>
            <person name="Anantharaman K."/>
            <person name="Brown C.T."/>
            <person name="Hug L.A."/>
            <person name="Sharon I."/>
            <person name="Castelle C.J."/>
            <person name="Probst A.J."/>
            <person name="Thomas B.C."/>
            <person name="Singh A."/>
            <person name="Wilkins M.J."/>
            <person name="Karaoz U."/>
            <person name="Brodie E.L."/>
            <person name="Williams K.H."/>
            <person name="Hubbard S.S."/>
            <person name="Banfield J.F."/>
        </authorList>
    </citation>
    <scope>NUCLEOTIDE SEQUENCE [LARGE SCALE GENOMIC DNA]</scope>
</reference>
<gene>
    <name evidence="2" type="ORF">A2373_01735</name>
</gene>
<keyword evidence="1" id="KW-0472">Membrane</keyword>
<evidence type="ECO:0000256" key="1">
    <source>
        <dbReference type="SAM" id="Phobius"/>
    </source>
</evidence>
<dbReference type="Proteomes" id="UP000176300">
    <property type="component" value="Unassembled WGS sequence"/>
</dbReference>
<proteinExistence type="predicted"/>
<dbReference type="EMBL" id="MFQS01000020">
    <property type="protein sequence ID" value="OGH83118.1"/>
    <property type="molecule type" value="Genomic_DNA"/>
</dbReference>
<feature type="transmembrane region" description="Helical" evidence="1">
    <location>
        <begin position="84"/>
        <end position="101"/>
    </location>
</feature>
<keyword evidence="1" id="KW-1133">Transmembrane helix</keyword>
<evidence type="ECO:0000313" key="3">
    <source>
        <dbReference type="Proteomes" id="UP000176300"/>
    </source>
</evidence>